<name>A0ABQ9JU46_9CUCU</name>
<evidence type="ECO:0000313" key="1">
    <source>
        <dbReference type="EMBL" id="KAJ8981826.1"/>
    </source>
</evidence>
<keyword evidence="2" id="KW-1185">Reference proteome</keyword>
<dbReference type="Proteomes" id="UP001162164">
    <property type="component" value="Unassembled WGS sequence"/>
</dbReference>
<reference evidence="1" key="1">
    <citation type="journal article" date="2023" name="Insect Mol. Biol.">
        <title>Genome sequencing provides insights into the evolution of gene families encoding plant cell wall-degrading enzymes in longhorned beetles.</title>
        <authorList>
            <person name="Shin N.R."/>
            <person name="Okamura Y."/>
            <person name="Kirsch R."/>
            <person name="Pauchet Y."/>
        </authorList>
    </citation>
    <scope>NUCLEOTIDE SEQUENCE</scope>
    <source>
        <strain evidence="1">MMC_N1</strain>
    </source>
</reference>
<comment type="caution">
    <text evidence="1">The sequence shown here is derived from an EMBL/GenBank/DDBJ whole genome shotgun (WGS) entry which is preliminary data.</text>
</comment>
<organism evidence="1 2">
    <name type="scientific">Molorchus minor</name>
    <dbReference type="NCBI Taxonomy" id="1323400"/>
    <lineage>
        <taxon>Eukaryota</taxon>
        <taxon>Metazoa</taxon>
        <taxon>Ecdysozoa</taxon>
        <taxon>Arthropoda</taxon>
        <taxon>Hexapoda</taxon>
        <taxon>Insecta</taxon>
        <taxon>Pterygota</taxon>
        <taxon>Neoptera</taxon>
        <taxon>Endopterygota</taxon>
        <taxon>Coleoptera</taxon>
        <taxon>Polyphaga</taxon>
        <taxon>Cucujiformia</taxon>
        <taxon>Chrysomeloidea</taxon>
        <taxon>Cerambycidae</taxon>
        <taxon>Lamiinae</taxon>
        <taxon>Monochamini</taxon>
        <taxon>Molorchus</taxon>
    </lineage>
</organism>
<accession>A0ABQ9JU46</accession>
<dbReference type="EMBL" id="JAPWTJ010000160">
    <property type="protein sequence ID" value="KAJ8981826.1"/>
    <property type="molecule type" value="Genomic_DNA"/>
</dbReference>
<protein>
    <submittedName>
        <fullName evidence="1">Uncharacterized protein</fullName>
    </submittedName>
</protein>
<proteinExistence type="predicted"/>
<sequence>MAYSIERLGNIPHSNKRGAHENIFQTRLYWLLKEMLPSGKISIPPKINLCVKIQKILRNFKRTEKEIYRLDSYSTMIGIGGSP</sequence>
<evidence type="ECO:0000313" key="2">
    <source>
        <dbReference type="Proteomes" id="UP001162164"/>
    </source>
</evidence>
<gene>
    <name evidence="1" type="ORF">NQ317_003870</name>
</gene>